<keyword evidence="4" id="KW-1185">Reference proteome</keyword>
<dbReference type="CDD" id="cd03442">
    <property type="entry name" value="BFIT_BACH"/>
    <property type="match status" value="1"/>
</dbReference>
<dbReference type="PANTHER" id="PTHR11049:SF24">
    <property type="entry name" value="CYTOSOLIC ACYL COENZYME A THIOESTER HYDROLASE"/>
    <property type="match status" value="1"/>
</dbReference>
<dbReference type="Proteomes" id="UP000050741">
    <property type="component" value="Unassembled WGS sequence"/>
</dbReference>
<dbReference type="SUPFAM" id="SSF56112">
    <property type="entry name" value="Protein kinase-like (PK-like)"/>
    <property type="match status" value="1"/>
</dbReference>
<evidence type="ECO:0000259" key="2">
    <source>
        <dbReference type="PROSITE" id="PS50011"/>
    </source>
</evidence>
<dbReference type="GO" id="GO:0052816">
    <property type="term" value="F:long-chain fatty acyl-CoA hydrolase activity"/>
    <property type="evidence" value="ECO:0007669"/>
    <property type="project" value="TreeGrafter"/>
</dbReference>
<feature type="domain" description="HotDog ACOT-type" evidence="3">
    <location>
        <begin position="9"/>
        <end position="146"/>
    </location>
</feature>
<evidence type="ECO:0000256" key="1">
    <source>
        <dbReference type="ARBA" id="ARBA00022801"/>
    </source>
</evidence>
<dbReference type="InterPro" id="IPR011009">
    <property type="entry name" value="Kinase-like_dom_sf"/>
</dbReference>
<dbReference type="Gene3D" id="1.10.510.10">
    <property type="entry name" value="Transferase(Phosphotransferase) domain 1"/>
    <property type="match status" value="1"/>
</dbReference>
<sequence length="392" mass="44236">MTATPDVVPPTEVRMAEIVFPNHTNHMGTLFGGQALAWMDKAAFLAAARYSRRTVVTGPLPTSKIYKAYNFLQGVQSEERKSTKAFAVKVVSTGTRARAVNLAKPLVMIKHELHMLKLFNKLEANKPVAEQSVVKLFSGGVVVDKSPMIVAHKSLPFHLNLKREFSMIYVMEFGDSTLDKHLMEWDVLLGGKWSEGPEGAKQYMPLVNEQIKRDAEHLLLNLANTLMNFHKYAVHLHLKPGNWVFVRGEDKWKLIDLQSAIPNFEQSNAKSLQAQEERFPEDFVEFACNSLSNEIFLTKFIARANEWPSTYASPEHISACKRAHSPGINRRPDQTKMVAQLMQIGPKSDVWSFGVLMLEMLAHTPQKIFVKDPKKRAELRQVVAIFKAAGKD</sequence>
<dbReference type="GO" id="GO:0006637">
    <property type="term" value="P:acyl-CoA metabolic process"/>
    <property type="evidence" value="ECO:0007669"/>
    <property type="project" value="TreeGrafter"/>
</dbReference>
<evidence type="ECO:0000313" key="4">
    <source>
        <dbReference type="Proteomes" id="UP000050741"/>
    </source>
</evidence>
<keyword evidence="1" id="KW-0378">Hydrolase</keyword>
<dbReference type="Gene3D" id="3.10.129.10">
    <property type="entry name" value="Hotdog Thioesterase"/>
    <property type="match status" value="1"/>
</dbReference>
<dbReference type="GO" id="GO:0005524">
    <property type="term" value="F:ATP binding"/>
    <property type="evidence" value="ECO:0007669"/>
    <property type="project" value="InterPro"/>
</dbReference>
<dbReference type="InterPro" id="IPR029069">
    <property type="entry name" value="HotDog_dom_sf"/>
</dbReference>
<reference evidence="4" key="1">
    <citation type="submission" date="2013-12" db="EMBL/GenBank/DDBJ databases">
        <authorList>
            <person name="Aslett M."/>
        </authorList>
    </citation>
    <scope>NUCLEOTIDE SEQUENCE [LARGE SCALE GENOMIC DNA]</scope>
    <source>
        <strain evidence="4">Lindley</strain>
    </source>
</reference>
<dbReference type="GO" id="GO:0005829">
    <property type="term" value="C:cytosol"/>
    <property type="evidence" value="ECO:0007669"/>
    <property type="project" value="TreeGrafter"/>
</dbReference>
<dbReference type="PROSITE" id="PS51770">
    <property type="entry name" value="HOTDOG_ACOT"/>
    <property type="match status" value="1"/>
</dbReference>
<reference evidence="4" key="2">
    <citation type="submission" date="2014-05" db="EMBL/GenBank/DDBJ databases">
        <title>The genome and life-stage specific transcriptomes of Globodera pallida elucidate key aspects of plant parasitism by a cyst nematode.</title>
        <authorList>
            <person name="Cotton J.A."/>
            <person name="Lilley C.J."/>
            <person name="Jones L.M."/>
            <person name="Kikuchi T."/>
            <person name="Reid A.J."/>
            <person name="Thorpe P."/>
            <person name="Tsai I.J."/>
            <person name="Beasley H."/>
            <person name="Blok V."/>
            <person name="Cock P.J.A."/>
            <person name="Van den Akker S.E."/>
            <person name="Holroyd N."/>
            <person name="Hunt M."/>
            <person name="Mantelin S."/>
            <person name="Naghra H."/>
            <person name="Pain A."/>
            <person name="Palomares-Rius J.E."/>
            <person name="Zarowiecki M."/>
            <person name="Berriman M."/>
            <person name="Jones J.T."/>
            <person name="Urwin P.E."/>
        </authorList>
    </citation>
    <scope>NUCLEOTIDE SEQUENCE [LARGE SCALE GENOMIC DNA]</scope>
    <source>
        <strain evidence="4">Lindley</strain>
    </source>
</reference>
<dbReference type="SUPFAM" id="SSF54637">
    <property type="entry name" value="Thioesterase/thiol ester dehydrase-isomerase"/>
    <property type="match status" value="1"/>
</dbReference>
<feature type="domain" description="Protein kinase" evidence="2">
    <location>
        <begin position="51"/>
        <end position="392"/>
    </location>
</feature>
<reference evidence="5" key="3">
    <citation type="submission" date="2016-06" db="UniProtKB">
        <authorList>
            <consortium name="WormBaseParasite"/>
        </authorList>
    </citation>
    <scope>IDENTIFICATION</scope>
</reference>
<evidence type="ECO:0000259" key="3">
    <source>
        <dbReference type="PROSITE" id="PS51770"/>
    </source>
</evidence>
<protein>
    <submittedName>
        <fullName evidence="5">Protein kinase domain-containing protein</fullName>
    </submittedName>
</protein>
<dbReference type="AlphaFoldDB" id="A0A183CMP2"/>
<dbReference type="InterPro" id="IPR000719">
    <property type="entry name" value="Prot_kinase_dom"/>
</dbReference>
<dbReference type="InterPro" id="IPR040170">
    <property type="entry name" value="Cytosol_ACT"/>
</dbReference>
<dbReference type="GO" id="GO:0004672">
    <property type="term" value="F:protein kinase activity"/>
    <property type="evidence" value="ECO:0007669"/>
    <property type="project" value="InterPro"/>
</dbReference>
<dbReference type="GO" id="GO:0009062">
    <property type="term" value="P:fatty acid catabolic process"/>
    <property type="evidence" value="ECO:0007669"/>
    <property type="project" value="TreeGrafter"/>
</dbReference>
<name>A0A183CMP2_GLOPA</name>
<dbReference type="WBParaSite" id="GPLIN_001414800">
    <property type="protein sequence ID" value="GPLIN_001414800"/>
    <property type="gene ID" value="GPLIN_001414800"/>
</dbReference>
<proteinExistence type="predicted"/>
<dbReference type="PROSITE" id="PS50011">
    <property type="entry name" value="PROTEIN_KINASE_DOM"/>
    <property type="match status" value="1"/>
</dbReference>
<dbReference type="InterPro" id="IPR033120">
    <property type="entry name" value="HOTDOG_ACOT"/>
</dbReference>
<organism evidence="4 5">
    <name type="scientific">Globodera pallida</name>
    <name type="common">Potato cyst nematode worm</name>
    <name type="synonym">Heterodera pallida</name>
    <dbReference type="NCBI Taxonomy" id="36090"/>
    <lineage>
        <taxon>Eukaryota</taxon>
        <taxon>Metazoa</taxon>
        <taxon>Ecdysozoa</taxon>
        <taxon>Nematoda</taxon>
        <taxon>Chromadorea</taxon>
        <taxon>Rhabditida</taxon>
        <taxon>Tylenchina</taxon>
        <taxon>Tylenchomorpha</taxon>
        <taxon>Tylenchoidea</taxon>
        <taxon>Heteroderidae</taxon>
        <taxon>Heteroderinae</taxon>
        <taxon>Globodera</taxon>
    </lineage>
</organism>
<dbReference type="PANTHER" id="PTHR11049">
    <property type="entry name" value="ACYL COENZYME A THIOESTER HYDROLASE"/>
    <property type="match status" value="1"/>
</dbReference>
<accession>A0A183CMP2</accession>
<evidence type="ECO:0000313" key="5">
    <source>
        <dbReference type="WBParaSite" id="GPLIN_001414800"/>
    </source>
</evidence>